<protein>
    <submittedName>
        <fullName evidence="2">Uncharacterized protein</fullName>
    </submittedName>
</protein>
<name>A0AAV9UBN9_9PEZI</name>
<feature type="compositionally biased region" description="Polar residues" evidence="1">
    <location>
        <begin position="151"/>
        <end position="173"/>
    </location>
</feature>
<accession>A0AAV9UBN9</accession>
<evidence type="ECO:0000256" key="1">
    <source>
        <dbReference type="SAM" id="MobiDB-lite"/>
    </source>
</evidence>
<dbReference type="Proteomes" id="UP001375240">
    <property type="component" value="Unassembled WGS sequence"/>
</dbReference>
<proteinExistence type="predicted"/>
<keyword evidence="3" id="KW-1185">Reference proteome</keyword>
<dbReference type="AlphaFoldDB" id="A0AAV9UBN9"/>
<evidence type="ECO:0000313" key="3">
    <source>
        <dbReference type="Proteomes" id="UP001375240"/>
    </source>
</evidence>
<feature type="region of interest" description="Disordered" evidence="1">
    <location>
        <begin position="188"/>
        <end position="207"/>
    </location>
</feature>
<feature type="region of interest" description="Disordered" evidence="1">
    <location>
        <begin position="147"/>
        <end position="179"/>
    </location>
</feature>
<evidence type="ECO:0000313" key="2">
    <source>
        <dbReference type="EMBL" id="KAK6338858.1"/>
    </source>
</evidence>
<organism evidence="2 3">
    <name type="scientific">Orbilia brochopaga</name>
    <dbReference type="NCBI Taxonomy" id="3140254"/>
    <lineage>
        <taxon>Eukaryota</taxon>
        <taxon>Fungi</taxon>
        <taxon>Dikarya</taxon>
        <taxon>Ascomycota</taxon>
        <taxon>Pezizomycotina</taxon>
        <taxon>Orbiliomycetes</taxon>
        <taxon>Orbiliales</taxon>
        <taxon>Orbiliaceae</taxon>
        <taxon>Orbilia</taxon>
    </lineage>
</organism>
<reference evidence="2 3" key="1">
    <citation type="submission" date="2019-10" db="EMBL/GenBank/DDBJ databases">
        <authorList>
            <person name="Palmer J.M."/>
        </authorList>
    </citation>
    <scope>NUCLEOTIDE SEQUENCE [LARGE SCALE GENOMIC DNA]</scope>
    <source>
        <strain evidence="2 3">TWF696</strain>
    </source>
</reference>
<sequence>MDESAIDTSTTDLQGASTSTENDSLAGRANRGKRLTILRQERRRLAREVIQRDAGLVLSDEETVKYFDDHRYGFGYRWNLSDWTPESGISSKDYFEFYQAWIGREASRRDNIKLLKLHIHLLKTGFLRAEYIDALALWEASGVKPKDLEDTSSAADNQPSSSGDDQSVDTDSSCAGPHEFNQGLEQILGESFDGGGDSGHRDTSSGPSMHIEQEVAEIVAPSEVQSENPLGPGEMVHIDEILYSSIL</sequence>
<gene>
    <name evidence="2" type="ORF">TWF696_009666</name>
</gene>
<feature type="region of interest" description="Disordered" evidence="1">
    <location>
        <begin position="1"/>
        <end position="27"/>
    </location>
</feature>
<dbReference type="EMBL" id="JAVHNQ010000009">
    <property type="protein sequence ID" value="KAK6338858.1"/>
    <property type="molecule type" value="Genomic_DNA"/>
</dbReference>
<comment type="caution">
    <text evidence="2">The sequence shown here is derived from an EMBL/GenBank/DDBJ whole genome shotgun (WGS) entry which is preliminary data.</text>
</comment>
<feature type="compositionally biased region" description="Polar residues" evidence="1">
    <location>
        <begin position="1"/>
        <end position="23"/>
    </location>
</feature>